<evidence type="ECO:0000313" key="1">
    <source>
        <dbReference type="EMBL" id="KPV73381.1"/>
    </source>
</evidence>
<keyword evidence="2" id="KW-1185">Reference proteome</keyword>
<reference evidence="1 2" key="1">
    <citation type="journal article" date="2015" name="Front. Microbiol.">
        <title>Genome sequence of the plant growth promoting endophytic yeast Rhodotorula graminis WP1.</title>
        <authorList>
            <person name="Firrincieli A."/>
            <person name="Otillar R."/>
            <person name="Salamov A."/>
            <person name="Schmutz J."/>
            <person name="Khan Z."/>
            <person name="Redman R.S."/>
            <person name="Fleck N.D."/>
            <person name="Lindquist E."/>
            <person name="Grigoriev I.V."/>
            <person name="Doty S.L."/>
        </authorList>
    </citation>
    <scope>NUCLEOTIDE SEQUENCE [LARGE SCALE GENOMIC DNA]</scope>
    <source>
        <strain evidence="1 2">WP1</strain>
    </source>
</reference>
<name>A0A0N8PZV5_RHOGW</name>
<protein>
    <submittedName>
        <fullName evidence="1">Uncharacterized protein</fullName>
    </submittedName>
</protein>
<sequence>MEALFREAAENNTVEQYILLYDERKQYPSASVEYGRLSHQLDRLKTLYKTLLAVRARGYTTEELCARCAHTRVHIGSISAAKVSLSNVMLDVFDDELRRRVTAAASLGVRTRDSVPMTHRMRLLYRGERY</sequence>
<dbReference type="EMBL" id="KQ474083">
    <property type="protein sequence ID" value="KPV73381.1"/>
    <property type="molecule type" value="Genomic_DNA"/>
</dbReference>
<dbReference type="RefSeq" id="XP_018269430.1">
    <property type="nucleotide sequence ID" value="XM_018414692.1"/>
</dbReference>
<proteinExistence type="predicted"/>
<dbReference type="AlphaFoldDB" id="A0A0N8PZV5"/>
<organism evidence="1 2">
    <name type="scientific">Rhodotorula graminis (strain WP1)</name>
    <dbReference type="NCBI Taxonomy" id="578459"/>
    <lineage>
        <taxon>Eukaryota</taxon>
        <taxon>Fungi</taxon>
        <taxon>Dikarya</taxon>
        <taxon>Basidiomycota</taxon>
        <taxon>Pucciniomycotina</taxon>
        <taxon>Microbotryomycetes</taxon>
        <taxon>Sporidiobolales</taxon>
        <taxon>Sporidiobolaceae</taxon>
        <taxon>Rhodotorula</taxon>
    </lineage>
</organism>
<dbReference type="GeneID" id="28975140"/>
<accession>A0A0N8PZV5</accession>
<evidence type="ECO:0000313" key="2">
    <source>
        <dbReference type="Proteomes" id="UP000053890"/>
    </source>
</evidence>
<dbReference type="Proteomes" id="UP000053890">
    <property type="component" value="Unassembled WGS sequence"/>
</dbReference>
<gene>
    <name evidence="1" type="ORF">RHOBADRAFT_45958</name>
</gene>